<evidence type="ECO:0000256" key="11">
    <source>
        <dbReference type="ARBA" id="ARBA00035458"/>
    </source>
</evidence>
<protein>
    <recommendedName>
        <fullName evidence="12">Large ribosomal subunit protein uL4m</fullName>
    </recommendedName>
    <alternativeName>
        <fullName evidence="10">28S ribosomal protein S16, mitochondrial</fullName>
    </alternativeName>
    <alternativeName>
        <fullName evidence="13">39S ribosomal protein L4, mitochondrial</fullName>
    </alternativeName>
    <alternativeName>
        <fullName evidence="11">40S ribosomal protein S24</fullName>
    </alternativeName>
    <alternativeName>
        <fullName evidence="9">Small ribosomal subunit protein bS16m</fullName>
    </alternativeName>
    <alternativeName>
        <fullName evidence="8">Small ribosomal subunit protein eS24</fullName>
    </alternativeName>
</protein>
<dbReference type="SUPFAM" id="SSF54189">
    <property type="entry name" value="Ribosomal proteins S24e, L23 and L15e"/>
    <property type="match status" value="1"/>
</dbReference>
<evidence type="ECO:0000256" key="9">
    <source>
        <dbReference type="ARBA" id="ARBA00035263"/>
    </source>
</evidence>
<keyword evidence="16" id="KW-1185">Reference proteome</keyword>
<evidence type="ECO:0000256" key="14">
    <source>
        <dbReference type="SAM" id="MobiDB-lite"/>
    </source>
</evidence>
<evidence type="ECO:0000256" key="4">
    <source>
        <dbReference type="ARBA" id="ARBA00010528"/>
    </source>
</evidence>
<comment type="similarity">
    <text evidence="4">Belongs to the universal ribosomal protein uL4 family.</text>
</comment>
<dbReference type="GO" id="GO:0005743">
    <property type="term" value="C:mitochondrial inner membrane"/>
    <property type="evidence" value="ECO:0007669"/>
    <property type="project" value="UniProtKB-ARBA"/>
</dbReference>
<keyword evidence="6" id="KW-0496">Mitochondrion</keyword>
<dbReference type="SUPFAM" id="SSF54565">
    <property type="entry name" value="Ribosomal protein S16"/>
    <property type="match status" value="1"/>
</dbReference>
<dbReference type="FunFam" id="3.30.1320.10:FF:000004">
    <property type="entry name" value="28S ribosomal protein S16, mitochondrial"/>
    <property type="match status" value="1"/>
</dbReference>
<organism evidence="15">
    <name type="scientific">Notodromas monacha</name>
    <dbReference type="NCBI Taxonomy" id="399045"/>
    <lineage>
        <taxon>Eukaryota</taxon>
        <taxon>Metazoa</taxon>
        <taxon>Ecdysozoa</taxon>
        <taxon>Arthropoda</taxon>
        <taxon>Crustacea</taxon>
        <taxon>Oligostraca</taxon>
        <taxon>Ostracoda</taxon>
        <taxon>Podocopa</taxon>
        <taxon>Podocopida</taxon>
        <taxon>Cypridocopina</taxon>
        <taxon>Cypridoidea</taxon>
        <taxon>Cyprididae</taxon>
        <taxon>Notodromas</taxon>
    </lineage>
</organism>
<dbReference type="Gene3D" id="3.30.1320.10">
    <property type="match status" value="1"/>
</dbReference>
<evidence type="ECO:0000313" key="16">
    <source>
        <dbReference type="Proteomes" id="UP000678499"/>
    </source>
</evidence>
<dbReference type="InterPro" id="IPR023574">
    <property type="entry name" value="Ribosomal_uL4_dom_sf"/>
</dbReference>
<comment type="similarity">
    <text evidence="2">Belongs to the bacterial ribosomal protein bS16 family.</text>
</comment>
<dbReference type="Gene3D" id="3.40.1370.10">
    <property type="match status" value="1"/>
</dbReference>
<sequence length="520" mass="59458">MSEGTATIRTRKFMTNRLLHRLQMIVDVMHPGRSSVPKTEVREKLAKMYKTTSDVIFCFGFRTKFGGGKSSGFALIYDTMDFAKKIEPKHRLARHGLLKIEKTGRKVRKLQKTRMKKVRGKAKAEASSAAAGQKKVRCFSRMVRGVPTIRFVRYGCTNRPFFHIVVAKNHVNQHGKILEQVGSYDPMPNAHNEKLVALNFDRIRFWLGNNARISDPVLELLGLSGFLPINPRTYMTAWRNRLIALDKKELLKANEKVLEKYKQATSPSSPSRKFDIEPQYEKPRLAWVESLADIRGGPETVRGIVHLHPEIFADTPDLTIIHRNMVWQRKYKEVEWHSVKSRAEMSGGGRKPWPQKGMGRSRHGSIRSPLWIRGGAAKGPRGPTTKFFMLPLHARVKGLRSTLSVKFAQDDVKIVDGFTDLPTDDPEFLNDLVSSRVWGPSVLFVDDIDIFPQNILSAAQNIPHMNLMPVYGLNVYSMLKHRTLVLTLAALNTLEERLLFHMHRTDFWTGNTRKTMRNEK</sequence>
<name>A0A7R9BCL1_9CRUS</name>
<accession>A0A7R9BCL1</accession>
<dbReference type="SUPFAM" id="SSF52166">
    <property type="entry name" value="Ribosomal protein L4"/>
    <property type="match status" value="1"/>
</dbReference>
<dbReference type="PANTHER" id="PTHR10746:SF6">
    <property type="entry name" value="LARGE RIBOSOMAL SUBUNIT PROTEIN UL4M"/>
    <property type="match status" value="1"/>
</dbReference>
<dbReference type="NCBIfam" id="TIGR03953">
    <property type="entry name" value="rplD_bact"/>
    <property type="match status" value="1"/>
</dbReference>
<reference evidence="15" key="1">
    <citation type="submission" date="2020-11" db="EMBL/GenBank/DDBJ databases">
        <authorList>
            <person name="Tran Van P."/>
        </authorList>
    </citation>
    <scope>NUCLEOTIDE SEQUENCE</scope>
</reference>
<evidence type="ECO:0000256" key="2">
    <source>
        <dbReference type="ARBA" id="ARBA00006668"/>
    </source>
</evidence>
<dbReference type="InterPro" id="IPR053709">
    <property type="entry name" value="eRP_eS24_sf"/>
</dbReference>
<dbReference type="InterPro" id="IPR018098">
    <property type="entry name" value="Ribosomal_eS24_CS"/>
</dbReference>
<evidence type="ECO:0000256" key="13">
    <source>
        <dbReference type="ARBA" id="ARBA00082711"/>
    </source>
</evidence>
<dbReference type="HAMAP" id="MF_00545">
    <property type="entry name" value="Ribosomal_eS24"/>
    <property type="match status" value="1"/>
</dbReference>
<dbReference type="FunFam" id="3.30.70.3370:FF:000001">
    <property type="entry name" value="40S ribosomal protein S24"/>
    <property type="match status" value="1"/>
</dbReference>
<dbReference type="AlphaFoldDB" id="A0A7R9BCL1"/>
<keyword evidence="7" id="KW-0687">Ribonucleoprotein</keyword>
<dbReference type="HAMAP" id="MF_00385">
    <property type="entry name" value="Ribosomal_bS16"/>
    <property type="match status" value="1"/>
</dbReference>
<evidence type="ECO:0000256" key="12">
    <source>
        <dbReference type="ARBA" id="ARBA00040565"/>
    </source>
</evidence>
<dbReference type="GO" id="GO:0003735">
    <property type="term" value="F:structural constituent of ribosome"/>
    <property type="evidence" value="ECO:0007669"/>
    <property type="project" value="InterPro"/>
</dbReference>
<dbReference type="PROSITE" id="PS00529">
    <property type="entry name" value="RIBOSOMAL_S24E"/>
    <property type="match status" value="1"/>
</dbReference>
<dbReference type="InterPro" id="IPR001976">
    <property type="entry name" value="Ribosomal_eS24"/>
</dbReference>
<dbReference type="InterPro" id="IPR000307">
    <property type="entry name" value="Ribosomal_bS16"/>
</dbReference>
<dbReference type="Pfam" id="PF01282">
    <property type="entry name" value="Ribosomal_S24e"/>
    <property type="match status" value="1"/>
</dbReference>
<dbReference type="InterPro" id="IPR012678">
    <property type="entry name" value="Ribosomal_uL23/eL15/eS24_sf"/>
</dbReference>
<dbReference type="EMBL" id="CAJPEX010000050">
    <property type="protein sequence ID" value="CAG0912804.1"/>
    <property type="molecule type" value="Genomic_DNA"/>
</dbReference>
<dbReference type="EMBL" id="OA882087">
    <property type="protein sequence ID" value="CAD7272652.1"/>
    <property type="molecule type" value="Genomic_DNA"/>
</dbReference>
<evidence type="ECO:0000256" key="1">
    <source>
        <dbReference type="ARBA" id="ARBA00004173"/>
    </source>
</evidence>
<evidence type="ECO:0000256" key="10">
    <source>
        <dbReference type="ARBA" id="ARBA00035438"/>
    </source>
</evidence>
<evidence type="ECO:0000256" key="8">
    <source>
        <dbReference type="ARBA" id="ARBA00035149"/>
    </source>
</evidence>
<evidence type="ECO:0000256" key="7">
    <source>
        <dbReference type="ARBA" id="ARBA00023274"/>
    </source>
</evidence>
<dbReference type="Gene3D" id="3.30.70.3370">
    <property type="match status" value="1"/>
</dbReference>
<evidence type="ECO:0000256" key="5">
    <source>
        <dbReference type="ARBA" id="ARBA00022980"/>
    </source>
</evidence>
<dbReference type="Pfam" id="PF00573">
    <property type="entry name" value="Ribosomal_L4"/>
    <property type="match status" value="1"/>
</dbReference>
<keyword evidence="5" id="KW-0689">Ribosomal protein</keyword>
<dbReference type="GO" id="GO:0015935">
    <property type="term" value="C:small ribosomal subunit"/>
    <property type="evidence" value="ECO:0007669"/>
    <property type="project" value="UniProtKB-ARBA"/>
</dbReference>
<dbReference type="OrthoDB" id="275876at2759"/>
<gene>
    <name evidence="15" type="ORF">NMOB1V02_LOCUS577</name>
</gene>
<evidence type="ECO:0000313" key="15">
    <source>
        <dbReference type="EMBL" id="CAD7272652.1"/>
    </source>
</evidence>
<comment type="similarity">
    <text evidence="3">Belongs to the eukaryotic ribosomal protein eS24 family.</text>
</comment>
<comment type="subcellular location">
    <subcellularLocation>
        <location evidence="1">Mitochondrion</location>
    </subcellularLocation>
</comment>
<evidence type="ECO:0000256" key="3">
    <source>
        <dbReference type="ARBA" id="ARBA00009680"/>
    </source>
</evidence>
<dbReference type="GO" id="GO:0005759">
    <property type="term" value="C:mitochondrial matrix"/>
    <property type="evidence" value="ECO:0007669"/>
    <property type="project" value="UniProtKB-ARBA"/>
</dbReference>
<dbReference type="InterPro" id="IPR002136">
    <property type="entry name" value="Ribosomal_uL4"/>
</dbReference>
<dbReference type="InterPro" id="IPR013005">
    <property type="entry name" value="Ribosomal_uL4-like"/>
</dbReference>
<dbReference type="FunFam" id="3.40.1370.10:FF:000005">
    <property type="entry name" value="39S ribosomal protein L4, mitochondrial"/>
    <property type="match status" value="1"/>
</dbReference>
<dbReference type="NCBIfam" id="TIGR00002">
    <property type="entry name" value="S16"/>
    <property type="match status" value="1"/>
</dbReference>
<dbReference type="Pfam" id="PF00886">
    <property type="entry name" value="Ribosomal_S16"/>
    <property type="match status" value="1"/>
</dbReference>
<evidence type="ECO:0000256" key="6">
    <source>
        <dbReference type="ARBA" id="ARBA00023128"/>
    </source>
</evidence>
<dbReference type="PANTHER" id="PTHR10746">
    <property type="entry name" value="50S RIBOSOMAL PROTEIN L4"/>
    <property type="match status" value="1"/>
</dbReference>
<dbReference type="Proteomes" id="UP000678499">
    <property type="component" value="Unassembled WGS sequence"/>
</dbReference>
<dbReference type="GO" id="GO:0006412">
    <property type="term" value="P:translation"/>
    <property type="evidence" value="ECO:0007669"/>
    <property type="project" value="InterPro"/>
</dbReference>
<proteinExistence type="inferred from homology"/>
<feature type="region of interest" description="Disordered" evidence="14">
    <location>
        <begin position="342"/>
        <end position="364"/>
    </location>
</feature>
<dbReference type="InterPro" id="IPR023803">
    <property type="entry name" value="Ribosomal_bS16_dom_sf"/>
</dbReference>